<sequence>MYFLGVDGGGTKTTFTLVDEELNIVGTITKGTCHYNQIGFDNLTKLLITGLEEVCKDAKINVEEITYAFVGLAGYGKNKRSIVCIRSSNKKCI</sequence>
<accession>A0A381KJG6</accession>
<dbReference type="AlphaFoldDB" id="A0A381KJG6"/>
<protein>
    <submittedName>
        <fullName evidence="2">Acyl-CoA reductase/dehydratase</fullName>
    </submittedName>
</protein>
<dbReference type="Pfam" id="PF01869">
    <property type="entry name" value="BcrAD_BadFG"/>
    <property type="match status" value="1"/>
</dbReference>
<evidence type="ECO:0000313" key="2">
    <source>
        <dbReference type="EMBL" id="SUY82682.1"/>
    </source>
</evidence>
<dbReference type="InterPro" id="IPR002731">
    <property type="entry name" value="ATPase_BadF"/>
</dbReference>
<feature type="domain" description="ATPase BadF/BadG/BcrA/BcrD type" evidence="1">
    <location>
        <begin position="4"/>
        <end position="80"/>
    </location>
</feature>
<proteinExistence type="predicted"/>
<gene>
    <name evidence="2" type="ORF">NCTC13307_03788</name>
</gene>
<reference evidence="2" key="1">
    <citation type="submission" date="2018-06" db="EMBL/GenBank/DDBJ databases">
        <authorList>
            <consortium name="Pathogen Informatics"/>
            <person name="Doyle S."/>
        </authorList>
    </citation>
    <scope>NUCLEOTIDE SEQUENCE</scope>
    <source>
        <strain evidence="2">NCTC13307</strain>
    </source>
</reference>
<name>A0A381KJG6_CLODI</name>
<evidence type="ECO:0000259" key="1">
    <source>
        <dbReference type="Pfam" id="PF01869"/>
    </source>
</evidence>
<dbReference type="InterPro" id="IPR043129">
    <property type="entry name" value="ATPase_NBD"/>
</dbReference>
<dbReference type="EMBL" id="UFWD01000002">
    <property type="protein sequence ID" value="SUY82682.1"/>
    <property type="molecule type" value="Genomic_DNA"/>
</dbReference>
<dbReference type="SUPFAM" id="SSF53067">
    <property type="entry name" value="Actin-like ATPase domain"/>
    <property type="match status" value="1"/>
</dbReference>
<dbReference type="Gene3D" id="3.30.420.40">
    <property type="match status" value="1"/>
</dbReference>
<organism evidence="2">
    <name type="scientific">Clostridioides difficile</name>
    <name type="common">Peptoclostridium difficile</name>
    <dbReference type="NCBI Taxonomy" id="1496"/>
    <lineage>
        <taxon>Bacteria</taxon>
        <taxon>Bacillati</taxon>
        <taxon>Bacillota</taxon>
        <taxon>Clostridia</taxon>
        <taxon>Peptostreptococcales</taxon>
        <taxon>Peptostreptococcaceae</taxon>
        <taxon>Clostridioides</taxon>
    </lineage>
</organism>